<dbReference type="Gene3D" id="2.40.170.20">
    <property type="entry name" value="TonB-dependent receptor, beta-barrel domain"/>
    <property type="match status" value="1"/>
</dbReference>
<name>A0A3N4M819_9BACT</name>
<proteinExistence type="predicted"/>
<reference evidence="5" key="1">
    <citation type="submission" date="2018-11" db="EMBL/GenBank/DDBJ databases">
        <title>Chitinophaga lutea sp.nov., isolate from arsenic contaminated soil.</title>
        <authorList>
            <person name="Zong Y."/>
        </authorList>
    </citation>
    <scope>NUCLEOTIDE SEQUENCE [LARGE SCALE GENOMIC DNA]</scope>
    <source>
        <strain evidence="5">YLT18</strain>
    </source>
</reference>
<dbReference type="NCBIfam" id="TIGR04056">
    <property type="entry name" value="OMP_RagA_SusC"/>
    <property type="match status" value="1"/>
</dbReference>
<dbReference type="Proteomes" id="UP000279089">
    <property type="component" value="Unassembled WGS sequence"/>
</dbReference>
<organism evidence="4 5">
    <name type="scientific">Chitinophaga barathri</name>
    <dbReference type="NCBI Taxonomy" id="1647451"/>
    <lineage>
        <taxon>Bacteria</taxon>
        <taxon>Pseudomonadati</taxon>
        <taxon>Bacteroidota</taxon>
        <taxon>Chitinophagia</taxon>
        <taxon>Chitinophagales</taxon>
        <taxon>Chitinophagaceae</taxon>
        <taxon>Chitinophaga</taxon>
    </lineage>
</organism>
<gene>
    <name evidence="4" type="ORF">EG028_20670</name>
</gene>
<dbReference type="EMBL" id="RMBX01000011">
    <property type="protein sequence ID" value="RPD39531.1"/>
    <property type="molecule type" value="Genomic_DNA"/>
</dbReference>
<dbReference type="SUPFAM" id="SSF56935">
    <property type="entry name" value="Porins"/>
    <property type="match status" value="1"/>
</dbReference>
<sequence length="733" mass="82323">MQKFKDGSEPDVYANTDWYSEILNDHAMQTQHNLSVSGGAEKTRYFASAGYAYEGGLFDLAKFNRYNFRLNLESKVGKNFTFNIQSSGMASKARDMGSFNSDYVIQFAMESPRIYPNQFSNGLYNYIPQARGNMYLMARGDNGTRTTTNNVFIGNVSLQYDVPFIKGLSAKGLLAYDKQNTFGKRWLTPYAAFIRDAAGNYSPANTFPSKPELTETYTQYQTLVAEFSLAYQRSFGDHEISALALFNRTDDQGDNLSAGRTNFSSSALDQLDLGDRTQATNTGNATQRGRIGYVGRLGYNYKARYLMEFNFRYDGSNIFPPGHQYGFFPSLALGWRISDEPFFKRAAPFIPSLKIRGSYGLAGNDAVNPYQFLATYNLVQTTNGYSFGGTTPQYISGLQESVLPNPDFTWEKTRIGNIGIEATFWKNRLTLEADYFTKHTVDILIPPTQVVASTLGITLPPQNAAEVQNRGVEIQLGYSDRRKNISWRVRPNATFLRNKVLKYAQATSVPEWQRLAGRSVGFSAVTGYQADGLYQSEDEIKAGPTPLYPNVKPGDIRYVDLNGDNKITPADMSLISKGPYPNILMGADMGVEWKGIELNLLWQGAANVETHFRGTIAWPFAGDGVPAEQHLDRWTPENRDASFPRLWINNQNNSQNSTYWLRNTSYLRLKNLELAYSLPRSILQPAGISQVRFFVSGLNLLTFSSYKYTDPEASSSVAYPLMRYYNAGINVKF</sequence>
<evidence type="ECO:0000256" key="1">
    <source>
        <dbReference type="ARBA" id="ARBA00004442"/>
    </source>
</evidence>
<dbReference type="InterPro" id="IPR018247">
    <property type="entry name" value="EF_Hand_1_Ca_BS"/>
</dbReference>
<evidence type="ECO:0000256" key="3">
    <source>
        <dbReference type="ARBA" id="ARBA00023237"/>
    </source>
</evidence>
<dbReference type="GO" id="GO:0009279">
    <property type="term" value="C:cell outer membrane"/>
    <property type="evidence" value="ECO:0007669"/>
    <property type="project" value="UniProtKB-SubCell"/>
</dbReference>
<accession>A0A3N4M819</accession>
<keyword evidence="2" id="KW-0472">Membrane</keyword>
<dbReference type="OrthoDB" id="9768177at2"/>
<dbReference type="InterPro" id="IPR036942">
    <property type="entry name" value="Beta-barrel_TonB_sf"/>
</dbReference>
<keyword evidence="5" id="KW-1185">Reference proteome</keyword>
<evidence type="ECO:0000313" key="4">
    <source>
        <dbReference type="EMBL" id="RPD39531.1"/>
    </source>
</evidence>
<evidence type="ECO:0000256" key="2">
    <source>
        <dbReference type="ARBA" id="ARBA00023136"/>
    </source>
</evidence>
<dbReference type="InterPro" id="IPR023996">
    <property type="entry name" value="TonB-dep_OMP_SusC/RagA"/>
</dbReference>
<comment type="caution">
    <text evidence="4">The sequence shown here is derived from an EMBL/GenBank/DDBJ whole genome shotgun (WGS) entry which is preliminary data.</text>
</comment>
<dbReference type="AlphaFoldDB" id="A0A3N4M819"/>
<keyword evidence="3" id="KW-0998">Cell outer membrane</keyword>
<protein>
    <submittedName>
        <fullName evidence="4">SusC/RagA family TonB-linked outer membrane protein</fullName>
    </submittedName>
</protein>
<evidence type="ECO:0000313" key="5">
    <source>
        <dbReference type="Proteomes" id="UP000279089"/>
    </source>
</evidence>
<dbReference type="PROSITE" id="PS00018">
    <property type="entry name" value="EF_HAND_1"/>
    <property type="match status" value="1"/>
</dbReference>
<comment type="subcellular location">
    <subcellularLocation>
        <location evidence="1">Cell outer membrane</location>
    </subcellularLocation>
</comment>